<evidence type="ECO:0000256" key="7">
    <source>
        <dbReference type="ARBA" id="ARBA00023310"/>
    </source>
</evidence>
<keyword evidence="7 8" id="KW-0066">ATP synthesis</keyword>
<keyword evidence="12" id="KW-1185">Reference proteome</keyword>
<dbReference type="InterPro" id="IPR001469">
    <property type="entry name" value="ATP_synth_F1_dsu/esu"/>
</dbReference>
<accession>A0A1R4JM23</accession>
<dbReference type="NCBIfam" id="NF009977">
    <property type="entry name" value="PRK13442.1"/>
    <property type="match status" value="1"/>
</dbReference>
<dbReference type="Gene3D" id="2.60.15.10">
    <property type="entry name" value="F0F1 ATP synthase delta/epsilon subunit, N-terminal"/>
    <property type="match status" value="1"/>
</dbReference>
<keyword evidence="8" id="KW-1003">Cell membrane</keyword>
<dbReference type="InterPro" id="IPR020546">
    <property type="entry name" value="ATP_synth_F1_dsu/esu_N"/>
</dbReference>
<evidence type="ECO:0000256" key="6">
    <source>
        <dbReference type="ARBA" id="ARBA00023196"/>
    </source>
</evidence>
<evidence type="ECO:0000313" key="12">
    <source>
        <dbReference type="Proteomes" id="UP000188342"/>
    </source>
</evidence>
<evidence type="ECO:0000256" key="4">
    <source>
        <dbReference type="ARBA" id="ARBA00023065"/>
    </source>
</evidence>
<evidence type="ECO:0000256" key="2">
    <source>
        <dbReference type="ARBA" id="ARBA00005712"/>
    </source>
</evidence>
<proteinExistence type="inferred from homology"/>
<keyword evidence="5 8" id="KW-0472">Membrane</keyword>
<evidence type="ECO:0000256" key="9">
    <source>
        <dbReference type="RuleBase" id="RU003656"/>
    </source>
</evidence>
<dbReference type="Proteomes" id="UP000188342">
    <property type="component" value="Unassembled WGS sequence"/>
</dbReference>
<dbReference type="EMBL" id="FUKQ01000032">
    <property type="protein sequence ID" value="SJN33068.1"/>
    <property type="molecule type" value="Genomic_DNA"/>
</dbReference>
<sequence>MSMADPMNVEVVAADRKVWEGTATNVIVRTTEGDIGILPGHEPMLAALVPCAAEIVTGEGRRKIVALEGGFLSVAQNKVSLVSQKASLSDEISTEEAQAEVDRLTKVLDDGDATDEELHRLHLAQAQLKAAAKMKGKQG</sequence>
<dbReference type="GO" id="GO:0016787">
    <property type="term" value="F:hydrolase activity"/>
    <property type="evidence" value="ECO:0007669"/>
    <property type="project" value="UniProtKB-KW"/>
</dbReference>
<dbReference type="SUPFAM" id="SSF51344">
    <property type="entry name" value="Epsilon subunit of F1F0-ATP synthase N-terminal domain"/>
    <property type="match status" value="1"/>
</dbReference>
<comment type="function">
    <text evidence="8">Produces ATP from ADP in the presence of a proton gradient across the membrane.</text>
</comment>
<dbReference type="GO" id="GO:0045259">
    <property type="term" value="C:proton-transporting ATP synthase complex"/>
    <property type="evidence" value="ECO:0007669"/>
    <property type="project" value="UniProtKB-KW"/>
</dbReference>
<dbReference type="PANTHER" id="PTHR13822:SF10">
    <property type="entry name" value="ATP SYNTHASE EPSILON CHAIN, CHLOROPLASTIC"/>
    <property type="match status" value="1"/>
</dbReference>
<dbReference type="Pfam" id="PF02823">
    <property type="entry name" value="ATP-synt_DE_N"/>
    <property type="match status" value="1"/>
</dbReference>
<reference evidence="11 12" key="1">
    <citation type="submission" date="2017-02" db="EMBL/GenBank/DDBJ databases">
        <authorList>
            <person name="Peterson S.W."/>
        </authorList>
    </citation>
    <scope>NUCLEOTIDE SEQUENCE [LARGE SCALE GENOMIC DNA]</scope>
    <source>
        <strain evidence="11 12">LSP_Lj1</strain>
    </source>
</reference>
<keyword evidence="8" id="KW-0375">Hydrogen ion transport</keyword>
<dbReference type="CDD" id="cd12152">
    <property type="entry name" value="F1-ATPase_delta"/>
    <property type="match status" value="1"/>
</dbReference>
<evidence type="ECO:0000259" key="10">
    <source>
        <dbReference type="Pfam" id="PF02823"/>
    </source>
</evidence>
<dbReference type="GO" id="GO:0046933">
    <property type="term" value="F:proton-transporting ATP synthase activity, rotational mechanism"/>
    <property type="evidence" value="ECO:0007669"/>
    <property type="project" value="UniProtKB-UniRule"/>
</dbReference>
<dbReference type="PANTHER" id="PTHR13822">
    <property type="entry name" value="ATP SYNTHASE DELTA/EPSILON CHAIN"/>
    <property type="match status" value="1"/>
</dbReference>
<evidence type="ECO:0000256" key="5">
    <source>
        <dbReference type="ARBA" id="ARBA00023136"/>
    </source>
</evidence>
<feature type="domain" description="ATP synthase F1 complex delta/epsilon subunit N-terminal" evidence="10">
    <location>
        <begin position="7"/>
        <end position="86"/>
    </location>
</feature>
<evidence type="ECO:0000256" key="1">
    <source>
        <dbReference type="ARBA" id="ARBA00004202"/>
    </source>
</evidence>
<evidence type="ECO:0000256" key="3">
    <source>
        <dbReference type="ARBA" id="ARBA00022448"/>
    </source>
</evidence>
<keyword evidence="4 8" id="KW-0406">Ion transport</keyword>
<keyword evidence="11" id="KW-0378">Hydrolase</keyword>
<dbReference type="InterPro" id="IPR036771">
    <property type="entry name" value="ATPsynth_dsu/esu_N"/>
</dbReference>
<dbReference type="AlphaFoldDB" id="A0A1R4JM23"/>
<dbReference type="STRING" id="1255658.FM114_08405"/>
<keyword evidence="3 8" id="KW-0813">Transport</keyword>
<organism evidence="11 12">
    <name type="scientific">Luteococcus japonicus LSP_Lj1</name>
    <dbReference type="NCBI Taxonomy" id="1255658"/>
    <lineage>
        <taxon>Bacteria</taxon>
        <taxon>Bacillati</taxon>
        <taxon>Actinomycetota</taxon>
        <taxon>Actinomycetes</taxon>
        <taxon>Propionibacteriales</taxon>
        <taxon>Propionibacteriaceae</taxon>
        <taxon>Luteococcus</taxon>
    </lineage>
</organism>
<protein>
    <recommendedName>
        <fullName evidence="8">ATP synthase epsilon chain</fullName>
    </recommendedName>
    <alternativeName>
        <fullName evidence="8">ATP synthase F1 sector epsilon subunit</fullName>
    </alternativeName>
    <alternativeName>
        <fullName evidence="8">F-ATPase epsilon subunit</fullName>
    </alternativeName>
</protein>
<evidence type="ECO:0000256" key="8">
    <source>
        <dbReference type="HAMAP-Rule" id="MF_00530"/>
    </source>
</evidence>
<comment type="subunit">
    <text evidence="8 9">F-type ATPases have 2 components, CF(1) - the catalytic core - and CF(0) - the membrane proton channel. CF(1) has five subunits: alpha(3), beta(3), gamma(1), delta(1), epsilon(1). CF(0) has three main subunits: a, b and c.</text>
</comment>
<evidence type="ECO:0000313" key="11">
    <source>
        <dbReference type="EMBL" id="SJN33068.1"/>
    </source>
</evidence>
<keyword evidence="6 8" id="KW-0139">CF(1)</keyword>
<gene>
    <name evidence="8" type="primary">atpC</name>
    <name evidence="11" type="ORF">FM114_08405</name>
</gene>
<dbReference type="GO" id="GO:0005886">
    <property type="term" value="C:plasma membrane"/>
    <property type="evidence" value="ECO:0007669"/>
    <property type="project" value="UniProtKB-SubCell"/>
</dbReference>
<dbReference type="HAMAP" id="MF_00530">
    <property type="entry name" value="ATP_synth_epsil_bac"/>
    <property type="match status" value="1"/>
</dbReference>
<comment type="similarity">
    <text evidence="2 8 9">Belongs to the ATPase epsilon chain family.</text>
</comment>
<name>A0A1R4JM23_9ACTN</name>
<dbReference type="GO" id="GO:0005524">
    <property type="term" value="F:ATP binding"/>
    <property type="evidence" value="ECO:0007669"/>
    <property type="project" value="UniProtKB-UniRule"/>
</dbReference>
<comment type="subcellular location">
    <subcellularLocation>
        <location evidence="1 8">Cell membrane</location>
        <topology evidence="1 8">Peripheral membrane protein</topology>
    </subcellularLocation>
</comment>
<dbReference type="NCBIfam" id="TIGR01216">
    <property type="entry name" value="ATP_synt_epsi"/>
    <property type="match status" value="1"/>
</dbReference>